<reference evidence="4" key="1">
    <citation type="journal article" date="2019" name="Curr. Biol.">
        <title>Genome Sequence of Striga asiatica Provides Insight into the Evolution of Plant Parasitism.</title>
        <authorList>
            <person name="Yoshida S."/>
            <person name="Kim S."/>
            <person name="Wafula E.K."/>
            <person name="Tanskanen J."/>
            <person name="Kim Y.M."/>
            <person name="Honaas L."/>
            <person name="Yang Z."/>
            <person name="Spallek T."/>
            <person name="Conn C.E."/>
            <person name="Ichihashi Y."/>
            <person name="Cheong K."/>
            <person name="Cui S."/>
            <person name="Der J.P."/>
            <person name="Gundlach H."/>
            <person name="Jiao Y."/>
            <person name="Hori C."/>
            <person name="Ishida J.K."/>
            <person name="Kasahara H."/>
            <person name="Kiba T."/>
            <person name="Kim M.S."/>
            <person name="Koo N."/>
            <person name="Laohavisit A."/>
            <person name="Lee Y.H."/>
            <person name="Lumba S."/>
            <person name="McCourt P."/>
            <person name="Mortimer J.C."/>
            <person name="Mutuku J.M."/>
            <person name="Nomura T."/>
            <person name="Sasaki-Sekimoto Y."/>
            <person name="Seto Y."/>
            <person name="Wang Y."/>
            <person name="Wakatake T."/>
            <person name="Sakakibara H."/>
            <person name="Demura T."/>
            <person name="Yamaguchi S."/>
            <person name="Yoneyama K."/>
            <person name="Manabe R.I."/>
            <person name="Nelson D.C."/>
            <person name="Schulman A.H."/>
            <person name="Timko M.P."/>
            <person name="dePamphilis C.W."/>
            <person name="Choi D."/>
            <person name="Shirasu K."/>
        </authorList>
    </citation>
    <scope>NUCLEOTIDE SEQUENCE [LARGE SCALE GENOMIC DNA]</scope>
    <source>
        <strain evidence="4">cv. UVA1</strain>
    </source>
</reference>
<gene>
    <name evidence="3" type="ORF">STAS_05256</name>
</gene>
<keyword evidence="4" id="KW-1185">Reference proteome</keyword>
<feature type="compositionally biased region" description="Polar residues" evidence="1">
    <location>
        <begin position="1"/>
        <end position="13"/>
    </location>
</feature>
<feature type="compositionally biased region" description="Basic and acidic residues" evidence="1">
    <location>
        <begin position="47"/>
        <end position="65"/>
    </location>
</feature>
<evidence type="ECO:0000313" key="4">
    <source>
        <dbReference type="Proteomes" id="UP000325081"/>
    </source>
</evidence>
<accession>A0A5A7PA33</accession>
<feature type="region of interest" description="Disordered" evidence="1">
    <location>
        <begin position="1"/>
        <end position="26"/>
    </location>
</feature>
<dbReference type="OrthoDB" id="1938822at2759"/>
<name>A0A5A7PA33_STRAF</name>
<dbReference type="Proteomes" id="UP000325081">
    <property type="component" value="Unassembled WGS sequence"/>
</dbReference>
<dbReference type="EMBL" id="BKCP01003780">
    <property type="protein sequence ID" value="GER29396.1"/>
    <property type="molecule type" value="Genomic_DNA"/>
</dbReference>
<dbReference type="GO" id="GO:0003964">
    <property type="term" value="F:RNA-directed DNA polymerase activity"/>
    <property type="evidence" value="ECO:0007669"/>
    <property type="project" value="UniProtKB-KW"/>
</dbReference>
<evidence type="ECO:0000256" key="1">
    <source>
        <dbReference type="SAM" id="MobiDB-lite"/>
    </source>
</evidence>
<feature type="domain" description="Reverse transcriptase zinc-binding" evidence="2">
    <location>
        <begin position="206"/>
        <end position="304"/>
    </location>
</feature>
<proteinExistence type="predicted"/>
<feature type="region of interest" description="Disordered" evidence="1">
    <location>
        <begin position="47"/>
        <end position="66"/>
    </location>
</feature>
<protein>
    <submittedName>
        <fullName evidence="3">RNA-directed DNA polymerase (Reversetranscriptase)-related family protein</fullName>
    </submittedName>
</protein>
<evidence type="ECO:0000313" key="3">
    <source>
        <dbReference type="EMBL" id="GER29396.1"/>
    </source>
</evidence>
<keyword evidence="3" id="KW-0695">RNA-directed DNA polymerase</keyword>
<evidence type="ECO:0000259" key="2">
    <source>
        <dbReference type="Pfam" id="PF13966"/>
    </source>
</evidence>
<keyword evidence="3" id="KW-0548">Nucleotidyltransferase</keyword>
<sequence>MQRQGDTAPPVNTSKDHVMGEGSNSNVALIEMTEGVNRTEVAKDLHFSEHESGSQRNMVVEDRGSAKKNGKGVVVAIREGEQPVSRGESVGKSSNLQIGVKAPSMWKRKGQTRGRLKRTDSPMEIVPAQGKGKRQRQCKPVLKEGVRSLSCVWVHELMTGDGRAWNRELIQNLFTEASCKAILEIKGLDPAARDRWVWTVDLKGMFSVSSAYSVAVKQKILSLDIPGCSSNITADKKARMRCWNLRVKGKIKHFIWRCFTDVLPVNDNLRLRGMQLDTVCQCCGESVETVEHLMFTCSRAAMVWSLMPVVVFLSCPG</sequence>
<comment type="caution">
    <text evidence="3">The sequence shown here is derived from an EMBL/GenBank/DDBJ whole genome shotgun (WGS) entry which is preliminary data.</text>
</comment>
<keyword evidence="3" id="KW-0808">Transferase</keyword>
<dbReference type="InterPro" id="IPR026960">
    <property type="entry name" value="RVT-Znf"/>
</dbReference>
<dbReference type="Pfam" id="PF13966">
    <property type="entry name" value="zf-RVT"/>
    <property type="match status" value="1"/>
</dbReference>
<organism evidence="3 4">
    <name type="scientific">Striga asiatica</name>
    <name type="common">Asiatic witchweed</name>
    <name type="synonym">Buchnera asiatica</name>
    <dbReference type="NCBI Taxonomy" id="4170"/>
    <lineage>
        <taxon>Eukaryota</taxon>
        <taxon>Viridiplantae</taxon>
        <taxon>Streptophyta</taxon>
        <taxon>Embryophyta</taxon>
        <taxon>Tracheophyta</taxon>
        <taxon>Spermatophyta</taxon>
        <taxon>Magnoliopsida</taxon>
        <taxon>eudicotyledons</taxon>
        <taxon>Gunneridae</taxon>
        <taxon>Pentapetalae</taxon>
        <taxon>asterids</taxon>
        <taxon>lamiids</taxon>
        <taxon>Lamiales</taxon>
        <taxon>Orobanchaceae</taxon>
        <taxon>Buchnereae</taxon>
        <taxon>Striga</taxon>
    </lineage>
</organism>
<dbReference type="AlphaFoldDB" id="A0A5A7PA33"/>